<reference evidence="3" key="2">
    <citation type="submission" date="2025-08" db="UniProtKB">
        <authorList>
            <consortium name="RefSeq"/>
        </authorList>
    </citation>
    <scope>IDENTIFICATION</scope>
</reference>
<dbReference type="InterPro" id="IPR036397">
    <property type="entry name" value="RNaseH_sf"/>
</dbReference>
<evidence type="ECO:0000313" key="2">
    <source>
        <dbReference type="Proteomes" id="UP000694930"/>
    </source>
</evidence>
<dbReference type="SUPFAM" id="SSF53098">
    <property type="entry name" value="Ribonuclease H-like"/>
    <property type="match status" value="1"/>
</dbReference>
<sequence>MAEYEACILGLKMAIDMNVHELLVIGDSYLLIHQVQGEWAVKNPKITPHTPRTQNELADALATIASMIKHLDTYYIDPLDMELKNHPVLCSYVEAEPDNLPWYFYIEKYLEIGIYLENATSNQKKLIHRMTLNFFLTGELLYRRTPDLGLIRYIDVSEAVKLIEQIHAEICGTHMNGLTLVRISFEPVNFG</sequence>
<name>A0ABM1FCG5_SOLPN</name>
<reference evidence="2" key="1">
    <citation type="journal article" date="2014" name="Nat. Genet.">
        <title>The genome of the stress-tolerant wild tomato species Solanum pennellii.</title>
        <authorList>
            <person name="Bolger A."/>
            <person name="Scossa F."/>
            <person name="Bolger M.E."/>
            <person name="Lanz C."/>
            <person name="Maumus F."/>
            <person name="Tohge T."/>
            <person name="Quesneville H."/>
            <person name="Alseekh S."/>
            <person name="Sorensen I."/>
            <person name="Lichtenstein G."/>
            <person name="Fich E.A."/>
            <person name="Conte M."/>
            <person name="Keller H."/>
            <person name="Schneeberger K."/>
            <person name="Schwacke R."/>
            <person name="Ofner I."/>
            <person name="Vrebalov J."/>
            <person name="Xu Y."/>
            <person name="Osorio S."/>
            <person name="Aflitos S.A."/>
            <person name="Schijlen E."/>
            <person name="Jimenez-Gomez J.M."/>
            <person name="Ryngajllo M."/>
            <person name="Kimura S."/>
            <person name="Kumar R."/>
            <person name="Koenig D."/>
            <person name="Headland L.R."/>
            <person name="Maloof J.N."/>
            <person name="Sinha N."/>
            <person name="van Ham R.C."/>
            <person name="Lankhorst R.K."/>
            <person name="Mao L."/>
            <person name="Vogel A."/>
            <person name="Arsova B."/>
            <person name="Panstruga R."/>
            <person name="Fei Z."/>
            <person name="Rose J.K."/>
            <person name="Zamir D."/>
            <person name="Carrari F."/>
            <person name="Giovannoni J.J."/>
            <person name="Weigel D."/>
            <person name="Usadel B."/>
            <person name="Fernie A.R."/>
        </authorList>
    </citation>
    <scope>NUCLEOTIDE SEQUENCE [LARGE SCALE GENOMIC DNA]</scope>
    <source>
        <strain evidence="2">cv. LA0716</strain>
    </source>
</reference>
<feature type="domain" description="RNase H type-1" evidence="1">
    <location>
        <begin position="1"/>
        <end position="46"/>
    </location>
</feature>
<evidence type="ECO:0000259" key="1">
    <source>
        <dbReference type="Pfam" id="PF13456"/>
    </source>
</evidence>
<dbReference type="RefSeq" id="XP_015054887.1">
    <property type="nucleotide sequence ID" value="XM_015199401.1"/>
</dbReference>
<gene>
    <name evidence="3" type="primary">LOC107001292</name>
</gene>
<accession>A0ABM1FCG5</accession>
<proteinExistence type="predicted"/>
<dbReference type="Pfam" id="PF13456">
    <property type="entry name" value="RVT_3"/>
    <property type="match status" value="1"/>
</dbReference>
<protein>
    <submittedName>
        <fullName evidence="3">Uncharacterized protein LOC107001292</fullName>
    </submittedName>
</protein>
<dbReference type="PANTHER" id="PTHR48475:SF1">
    <property type="entry name" value="RNASE H TYPE-1 DOMAIN-CONTAINING PROTEIN"/>
    <property type="match status" value="1"/>
</dbReference>
<dbReference type="InterPro" id="IPR012337">
    <property type="entry name" value="RNaseH-like_sf"/>
</dbReference>
<keyword evidence="2" id="KW-1185">Reference proteome</keyword>
<dbReference type="Gene3D" id="3.30.420.10">
    <property type="entry name" value="Ribonuclease H-like superfamily/Ribonuclease H"/>
    <property type="match status" value="1"/>
</dbReference>
<dbReference type="GeneID" id="107001292"/>
<organism evidence="2 3">
    <name type="scientific">Solanum pennellii</name>
    <name type="common">Tomato</name>
    <name type="synonym">Lycopersicon pennellii</name>
    <dbReference type="NCBI Taxonomy" id="28526"/>
    <lineage>
        <taxon>Eukaryota</taxon>
        <taxon>Viridiplantae</taxon>
        <taxon>Streptophyta</taxon>
        <taxon>Embryophyta</taxon>
        <taxon>Tracheophyta</taxon>
        <taxon>Spermatophyta</taxon>
        <taxon>Magnoliopsida</taxon>
        <taxon>eudicotyledons</taxon>
        <taxon>Gunneridae</taxon>
        <taxon>Pentapetalae</taxon>
        <taxon>asterids</taxon>
        <taxon>lamiids</taxon>
        <taxon>Solanales</taxon>
        <taxon>Solanaceae</taxon>
        <taxon>Solanoideae</taxon>
        <taxon>Solaneae</taxon>
        <taxon>Solanum</taxon>
        <taxon>Solanum subgen. Lycopersicon</taxon>
    </lineage>
</organism>
<dbReference type="InterPro" id="IPR002156">
    <property type="entry name" value="RNaseH_domain"/>
</dbReference>
<dbReference type="PANTHER" id="PTHR48475">
    <property type="entry name" value="RIBONUCLEASE H"/>
    <property type="match status" value="1"/>
</dbReference>
<dbReference type="Proteomes" id="UP000694930">
    <property type="component" value="Chromosome 10"/>
</dbReference>
<evidence type="ECO:0000313" key="3">
    <source>
        <dbReference type="RefSeq" id="XP_015054887.1"/>
    </source>
</evidence>